<dbReference type="Pfam" id="PF12937">
    <property type="entry name" value="F-box-like"/>
    <property type="match status" value="1"/>
</dbReference>
<gene>
    <name evidence="2" type="ORF">H072_1449</name>
</gene>
<dbReference type="PROSITE" id="PS50181">
    <property type="entry name" value="FBOX"/>
    <property type="match status" value="1"/>
</dbReference>
<dbReference type="OMA" id="SEDAMLW"/>
<feature type="domain" description="F-box" evidence="1">
    <location>
        <begin position="17"/>
        <end position="71"/>
    </location>
</feature>
<dbReference type="AlphaFoldDB" id="S8AU96"/>
<dbReference type="Gene3D" id="1.20.1280.50">
    <property type="match status" value="1"/>
</dbReference>
<comment type="caution">
    <text evidence="2">The sequence shown here is derived from an EMBL/GenBank/DDBJ whole genome shotgun (WGS) entry which is preliminary data.</text>
</comment>
<dbReference type="Proteomes" id="UP000015100">
    <property type="component" value="Unassembled WGS sequence"/>
</dbReference>
<sequence>MSIALLPPQTAAIQNYPSSKVLATYELLEQILQHLDCATLLRDIRLVCKHWKTLVDDSPVLQWHTWHWKGLKPPLAILQDDPSLRRDITNPFGYELSEDAMLWMRFFWLCLMECMENPVLRHDVETIGGTEDERSTWDSIINVLPRLELFRPRFVNTALVRFKFYKPLDDLVDAILAEEQVEMKGEELQLRNFARLIMETAFAEEEMWLGPEVWDIPGRSERGVEVDSEGRRIRASKKTLNVSIIVDFTDPVKECTGSMTTTMRFEFNEPDLKKIDIEYWFPEGDCKVYELQLYKKGPAGPHDTPAEIDTAIQAGEDPVLAGEYQHLGSIIT</sequence>
<dbReference type="EMBL" id="AQGS01000043">
    <property type="protein sequence ID" value="EPS44546.1"/>
    <property type="molecule type" value="Genomic_DNA"/>
</dbReference>
<protein>
    <recommendedName>
        <fullName evidence="1">F-box domain-containing protein</fullName>
    </recommendedName>
</protein>
<reference evidence="3" key="2">
    <citation type="submission" date="2013-04" db="EMBL/GenBank/DDBJ databases">
        <title>Genomic mechanisms accounting for the adaptation to parasitism in nematode-trapping fungi.</title>
        <authorList>
            <person name="Ahren D.G."/>
        </authorList>
    </citation>
    <scope>NUCLEOTIDE SEQUENCE [LARGE SCALE GENOMIC DNA]</scope>
    <source>
        <strain evidence="3">CBS 200.50</strain>
    </source>
</reference>
<dbReference type="HOGENOM" id="CLU_836832_0_0_1"/>
<accession>S8AU96</accession>
<dbReference type="SUPFAM" id="SSF81383">
    <property type="entry name" value="F-box domain"/>
    <property type="match status" value="1"/>
</dbReference>
<evidence type="ECO:0000259" key="1">
    <source>
        <dbReference type="PROSITE" id="PS50181"/>
    </source>
</evidence>
<keyword evidence="3" id="KW-1185">Reference proteome</keyword>
<evidence type="ECO:0000313" key="2">
    <source>
        <dbReference type="EMBL" id="EPS44546.1"/>
    </source>
</evidence>
<dbReference type="InterPro" id="IPR001810">
    <property type="entry name" value="F-box_dom"/>
</dbReference>
<evidence type="ECO:0000313" key="3">
    <source>
        <dbReference type="Proteomes" id="UP000015100"/>
    </source>
</evidence>
<organism evidence="2 3">
    <name type="scientific">Dactylellina haptotyla (strain CBS 200.50)</name>
    <name type="common">Nematode-trapping fungus</name>
    <name type="synonym">Monacrosporium haptotylum</name>
    <dbReference type="NCBI Taxonomy" id="1284197"/>
    <lineage>
        <taxon>Eukaryota</taxon>
        <taxon>Fungi</taxon>
        <taxon>Dikarya</taxon>
        <taxon>Ascomycota</taxon>
        <taxon>Pezizomycotina</taxon>
        <taxon>Orbiliomycetes</taxon>
        <taxon>Orbiliales</taxon>
        <taxon>Orbiliaceae</taxon>
        <taxon>Dactylellina</taxon>
    </lineage>
</organism>
<name>S8AU96_DACHA</name>
<proteinExistence type="predicted"/>
<dbReference type="InterPro" id="IPR036047">
    <property type="entry name" value="F-box-like_dom_sf"/>
</dbReference>
<reference evidence="2 3" key="1">
    <citation type="journal article" date="2013" name="PLoS Genet.">
        <title>Genomic mechanisms accounting for the adaptation to parasitism in nematode-trapping fungi.</title>
        <authorList>
            <person name="Meerupati T."/>
            <person name="Andersson K.M."/>
            <person name="Friman E."/>
            <person name="Kumar D."/>
            <person name="Tunlid A."/>
            <person name="Ahren D."/>
        </authorList>
    </citation>
    <scope>NUCLEOTIDE SEQUENCE [LARGE SCALE GENOMIC DNA]</scope>
    <source>
        <strain evidence="2 3">CBS 200.50</strain>
    </source>
</reference>
<dbReference type="OrthoDB" id="5285857at2759"/>